<gene>
    <name evidence="1" type="ORF">ACN38_g7044</name>
</gene>
<feature type="non-terminal residue" evidence="1">
    <location>
        <position position="1"/>
    </location>
</feature>
<sequence>RRFEPILVRTFFFPFSLAQPSNSLS</sequence>
<reference evidence="1 2" key="1">
    <citation type="submission" date="2015-08" db="EMBL/GenBank/DDBJ databases">
        <title>Genome sequencing of Penicillium nordicum.</title>
        <authorList>
            <person name="Nguyen H.D."/>
            <person name="Seifert K.A."/>
        </authorList>
    </citation>
    <scope>NUCLEOTIDE SEQUENCE [LARGE SCALE GENOMIC DNA]</scope>
    <source>
        <strain evidence="1 2">DAOMC 185683</strain>
    </source>
</reference>
<proteinExistence type="predicted"/>
<protein>
    <submittedName>
        <fullName evidence="1">Uncharacterized protein</fullName>
    </submittedName>
</protein>
<evidence type="ECO:0000313" key="2">
    <source>
        <dbReference type="Proteomes" id="UP000037696"/>
    </source>
</evidence>
<dbReference type="EMBL" id="LHQQ01000114">
    <property type="protein sequence ID" value="KOS42091.1"/>
    <property type="molecule type" value="Genomic_DNA"/>
</dbReference>
<dbReference type="Proteomes" id="UP000037696">
    <property type="component" value="Unassembled WGS sequence"/>
</dbReference>
<comment type="caution">
    <text evidence="1">The sequence shown here is derived from an EMBL/GenBank/DDBJ whole genome shotgun (WGS) entry which is preliminary data.</text>
</comment>
<name>A0A0M8P752_9EURO</name>
<organism evidence="1 2">
    <name type="scientific">Penicillium nordicum</name>
    <dbReference type="NCBI Taxonomy" id="229535"/>
    <lineage>
        <taxon>Eukaryota</taxon>
        <taxon>Fungi</taxon>
        <taxon>Dikarya</taxon>
        <taxon>Ascomycota</taxon>
        <taxon>Pezizomycotina</taxon>
        <taxon>Eurotiomycetes</taxon>
        <taxon>Eurotiomycetidae</taxon>
        <taxon>Eurotiales</taxon>
        <taxon>Aspergillaceae</taxon>
        <taxon>Penicillium</taxon>
    </lineage>
</organism>
<accession>A0A0M8P752</accession>
<dbReference type="AlphaFoldDB" id="A0A0M8P752"/>
<evidence type="ECO:0000313" key="1">
    <source>
        <dbReference type="EMBL" id="KOS42091.1"/>
    </source>
</evidence>
<keyword evidence="2" id="KW-1185">Reference proteome</keyword>